<dbReference type="InterPro" id="IPR036028">
    <property type="entry name" value="SH3-like_dom_sf"/>
</dbReference>
<reference evidence="17 18" key="1">
    <citation type="journal article" date="2016" name="Proc. Natl. Acad. Sci. U.S.A.">
        <title>Comparative genomics of biotechnologically important yeasts.</title>
        <authorList>
            <person name="Riley R."/>
            <person name="Haridas S."/>
            <person name="Wolfe K.H."/>
            <person name="Lopes M.R."/>
            <person name="Hittinger C.T."/>
            <person name="Goeker M."/>
            <person name="Salamov A.A."/>
            <person name="Wisecaver J.H."/>
            <person name="Long T.M."/>
            <person name="Calvey C.H."/>
            <person name="Aerts A.L."/>
            <person name="Barry K.W."/>
            <person name="Choi C."/>
            <person name="Clum A."/>
            <person name="Coughlan A.Y."/>
            <person name="Deshpande S."/>
            <person name="Douglass A.P."/>
            <person name="Hanson S.J."/>
            <person name="Klenk H.-P."/>
            <person name="LaButti K.M."/>
            <person name="Lapidus A."/>
            <person name="Lindquist E.A."/>
            <person name="Lipzen A.M."/>
            <person name="Meier-Kolthoff J.P."/>
            <person name="Ohm R.A."/>
            <person name="Otillar R.P."/>
            <person name="Pangilinan J.L."/>
            <person name="Peng Y."/>
            <person name="Rokas A."/>
            <person name="Rosa C.A."/>
            <person name="Scheuner C."/>
            <person name="Sibirny A.A."/>
            <person name="Slot J.C."/>
            <person name="Stielow J.B."/>
            <person name="Sun H."/>
            <person name="Kurtzman C.P."/>
            <person name="Blackwell M."/>
            <person name="Grigoriev I.V."/>
            <person name="Jeffries T.W."/>
        </authorList>
    </citation>
    <scope>NUCLEOTIDE SEQUENCE [LARGE SCALE GENOMIC DNA]</scope>
    <source>
        <strain evidence="17 18">NRRL Y-11557</strain>
    </source>
</reference>
<keyword evidence="9 15" id="KW-0472">Membrane</keyword>
<dbReference type="FunFam" id="2.30.30.40:FF:000128">
    <property type="entry name" value="Peroxisomal membrane protein (Pex13)"/>
    <property type="match status" value="1"/>
</dbReference>
<evidence type="ECO:0000256" key="5">
    <source>
        <dbReference type="ARBA" id="ARBA00022692"/>
    </source>
</evidence>
<evidence type="ECO:0000256" key="3">
    <source>
        <dbReference type="ARBA" id="ARBA00022443"/>
    </source>
</evidence>
<organism evidence="17 18">
    <name type="scientific">Lipomyces starkeyi NRRL Y-11557</name>
    <dbReference type="NCBI Taxonomy" id="675824"/>
    <lineage>
        <taxon>Eukaryota</taxon>
        <taxon>Fungi</taxon>
        <taxon>Dikarya</taxon>
        <taxon>Ascomycota</taxon>
        <taxon>Saccharomycotina</taxon>
        <taxon>Lipomycetes</taxon>
        <taxon>Lipomycetales</taxon>
        <taxon>Lipomycetaceae</taxon>
        <taxon>Lipomyces</taxon>
    </lineage>
</organism>
<dbReference type="SMART" id="SM00326">
    <property type="entry name" value="SH3"/>
    <property type="match status" value="1"/>
</dbReference>
<dbReference type="AlphaFoldDB" id="A0A1E3Q3T4"/>
<dbReference type="Pfam" id="PF07653">
    <property type="entry name" value="SH3_2"/>
    <property type="match status" value="1"/>
</dbReference>
<accession>A0A1E3Q3T4</accession>
<evidence type="ECO:0000256" key="7">
    <source>
        <dbReference type="ARBA" id="ARBA00022989"/>
    </source>
</evidence>
<comment type="subunit">
    <text evidence="13">Interacts (via SH3 domain) with PEX14 (via SH3-binding motif); forming the PEX13-PEX14 docking complex.</text>
</comment>
<evidence type="ECO:0000313" key="18">
    <source>
        <dbReference type="Proteomes" id="UP000094385"/>
    </source>
</evidence>
<evidence type="ECO:0000256" key="15">
    <source>
        <dbReference type="SAM" id="Phobius"/>
    </source>
</evidence>
<evidence type="ECO:0000256" key="9">
    <source>
        <dbReference type="ARBA" id="ARBA00023136"/>
    </source>
</evidence>
<dbReference type="PANTHER" id="PTHR19332">
    <property type="entry name" value="PEROXISOMAL MEMBRANE PROTEIN PEX13"/>
    <property type="match status" value="1"/>
</dbReference>
<feature type="domain" description="SH3" evidence="16">
    <location>
        <begin position="178"/>
        <end position="247"/>
    </location>
</feature>
<evidence type="ECO:0000256" key="12">
    <source>
        <dbReference type="ARBA" id="ARBA00034535"/>
    </source>
</evidence>
<dbReference type="InterPro" id="IPR001452">
    <property type="entry name" value="SH3_domain"/>
</dbReference>
<keyword evidence="8" id="KW-0811">Translocation</keyword>
<keyword evidence="4" id="KW-0813">Transport</keyword>
<dbReference type="Proteomes" id="UP000094385">
    <property type="component" value="Unassembled WGS sequence"/>
</dbReference>
<dbReference type="Pfam" id="PF04088">
    <property type="entry name" value="Peroxin-13_N"/>
    <property type="match status" value="1"/>
</dbReference>
<gene>
    <name evidence="17" type="ORF">LIPSTDRAFT_84642</name>
</gene>
<comment type="subcellular location">
    <subcellularLocation>
        <location evidence="1">Peroxisome membrane</location>
        <topology evidence="1">Single-pass membrane protein</topology>
    </subcellularLocation>
</comment>
<evidence type="ECO:0000256" key="13">
    <source>
        <dbReference type="ARBA" id="ARBA00065871"/>
    </source>
</evidence>
<feature type="transmembrane region" description="Helical" evidence="15">
    <location>
        <begin position="103"/>
        <end position="122"/>
    </location>
</feature>
<dbReference type="InterPro" id="IPR035463">
    <property type="entry name" value="Pex13"/>
</dbReference>
<dbReference type="OrthoDB" id="10037838at2759"/>
<name>A0A1E3Q3T4_LIPST</name>
<evidence type="ECO:0000259" key="16">
    <source>
        <dbReference type="PROSITE" id="PS50002"/>
    </source>
</evidence>
<keyword evidence="3 14" id="KW-0728">SH3 domain</keyword>
<dbReference type="STRING" id="675824.A0A1E3Q3T4"/>
<evidence type="ECO:0000256" key="14">
    <source>
        <dbReference type="PROSITE-ProRule" id="PRU00192"/>
    </source>
</evidence>
<evidence type="ECO:0000256" key="6">
    <source>
        <dbReference type="ARBA" id="ARBA00022927"/>
    </source>
</evidence>
<evidence type="ECO:0000313" key="17">
    <source>
        <dbReference type="EMBL" id="ODQ72260.1"/>
    </source>
</evidence>
<evidence type="ECO:0000256" key="4">
    <source>
        <dbReference type="ARBA" id="ARBA00022448"/>
    </source>
</evidence>
<feature type="transmembrane region" description="Helical" evidence="15">
    <location>
        <begin position="44"/>
        <end position="60"/>
    </location>
</feature>
<dbReference type="InterPro" id="IPR007223">
    <property type="entry name" value="Peroxin-13_N"/>
</dbReference>
<protein>
    <recommendedName>
        <fullName evidence="12">Peroxisomal membrane protein PEX13</fullName>
    </recommendedName>
    <alternativeName>
        <fullName evidence="11">Peroxin-13</fullName>
    </alternativeName>
</protein>
<dbReference type="CDD" id="cd11771">
    <property type="entry name" value="SH3_Pex13p_fungal"/>
    <property type="match status" value="1"/>
</dbReference>
<dbReference type="PROSITE" id="PS50002">
    <property type="entry name" value="SH3"/>
    <property type="match status" value="1"/>
</dbReference>
<evidence type="ECO:0000256" key="10">
    <source>
        <dbReference type="ARBA" id="ARBA00023140"/>
    </source>
</evidence>
<evidence type="ECO:0000256" key="11">
    <source>
        <dbReference type="ARBA" id="ARBA00029693"/>
    </source>
</evidence>
<dbReference type="PANTHER" id="PTHR19332:SF1">
    <property type="entry name" value="PEROXISOMAL MEMBRANE PROTEIN PEX13"/>
    <property type="match status" value="1"/>
</dbReference>
<dbReference type="GO" id="GO:0016560">
    <property type="term" value="P:protein import into peroxisome matrix, docking"/>
    <property type="evidence" value="ECO:0007669"/>
    <property type="project" value="InterPro"/>
</dbReference>
<keyword evidence="18" id="KW-1185">Reference proteome</keyword>
<keyword evidence="6" id="KW-0653">Protein transport</keyword>
<sequence>MLEAVVGAIGGFAQMLESTYMATHSSFFAMVGVAEQVAALRQSIIGSASLGMLAIWRVFVRIWRRLTGRQAPPQKSRVNMREFEKFKREVGPAGVPGNGSQRISVWPLLVFLGAVFGGPYLMSKLIKAISASRQEDEMRLSGYDNQVLGAGNSGMLPIADGVVAGGSATGNDLIIDPSKLEFCRAMYDFVPENEAIELAFKKGEVIAILSKDTVTGAEEGEPTWWRGRLRDGRIGFFPSNYVEVIKRRTGKAE</sequence>
<keyword evidence="10" id="KW-0576">Peroxisome</keyword>
<dbReference type="SUPFAM" id="SSF50044">
    <property type="entry name" value="SH3-domain"/>
    <property type="match status" value="1"/>
</dbReference>
<proteinExistence type="inferred from homology"/>
<dbReference type="EMBL" id="KV454296">
    <property type="protein sequence ID" value="ODQ72260.1"/>
    <property type="molecule type" value="Genomic_DNA"/>
</dbReference>
<dbReference type="PRINTS" id="PR00452">
    <property type="entry name" value="SH3DOMAIN"/>
</dbReference>
<keyword evidence="5 15" id="KW-0812">Transmembrane</keyword>
<keyword evidence="7 15" id="KW-1133">Transmembrane helix</keyword>
<comment type="similarity">
    <text evidence="2">Belongs to the peroxin-13 family.</text>
</comment>
<dbReference type="GO" id="GO:1990429">
    <property type="term" value="C:peroxisomal importomer complex"/>
    <property type="evidence" value="ECO:0007669"/>
    <property type="project" value="TreeGrafter"/>
</dbReference>
<evidence type="ECO:0000256" key="8">
    <source>
        <dbReference type="ARBA" id="ARBA00023010"/>
    </source>
</evidence>
<dbReference type="GO" id="GO:0005778">
    <property type="term" value="C:peroxisomal membrane"/>
    <property type="evidence" value="ECO:0007669"/>
    <property type="project" value="UniProtKB-SubCell"/>
</dbReference>
<evidence type="ECO:0000256" key="2">
    <source>
        <dbReference type="ARBA" id="ARBA00006033"/>
    </source>
</evidence>
<evidence type="ECO:0000256" key="1">
    <source>
        <dbReference type="ARBA" id="ARBA00004549"/>
    </source>
</evidence>
<dbReference type="Gene3D" id="2.30.30.40">
    <property type="entry name" value="SH3 Domains"/>
    <property type="match status" value="1"/>
</dbReference>